<evidence type="ECO:0000313" key="2">
    <source>
        <dbReference type="EMBL" id="KAF6032765.1"/>
    </source>
</evidence>
<proteinExistence type="predicted"/>
<comment type="caution">
    <text evidence="2">The sequence shown here is derived from an EMBL/GenBank/DDBJ whole genome shotgun (WGS) entry which is preliminary data.</text>
</comment>
<feature type="compositionally biased region" description="Low complexity" evidence="1">
    <location>
        <begin position="164"/>
        <end position="187"/>
    </location>
</feature>
<evidence type="ECO:0000313" key="3">
    <source>
        <dbReference type="Proteomes" id="UP000593567"/>
    </source>
</evidence>
<organism evidence="2 3">
    <name type="scientific">Bugula neritina</name>
    <name type="common">Brown bryozoan</name>
    <name type="synonym">Sertularia neritina</name>
    <dbReference type="NCBI Taxonomy" id="10212"/>
    <lineage>
        <taxon>Eukaryota</taxon>
        <taxon>Metazoa</taxon>
        <taxon>Spiralia</taxon>
        <taxon>Lophotrochozoa</taxon>
        <taxon>Bryozoa</taxon>
        <taxon>Gymnolaemata</taxon>
        <taxon>Cheilostomatida</taxon>
        <taxon>Flustrina</taxon>
        <taxon>Buguloidea</taxon>
        <taxon>Bugulidae</taxon>
        <taxon>Bugula</taxon>
    </lineage>
</organism>
<name>A0A7J7K3J5_BUGNE</name>
<dbReference type="AlphaFoldDB" id="A0A7J7K3J5"/>
<accession>A0A7J7K3J5</accession>
<dbReference type="EMBL" id="VXIV02001481">
    <property type="protein sequence ID" value="KAF6032765.1"/>
    <property type="molecule type" value="Genomic_DNA"/>
</dbReference>
<feature type="region of interest" description="Disordered" evidence="1">
    <location>
        <begin position="164"/>
        <end position="212"/>
    </location>
</feature>
<protein>
    <submittedName>
        <fullName evidence="2">Uncharacterized protein</fullName>
    </submittedName>
</protein>
<sequence>MFDSNSEIMFKFIQTSTKVYLYSYWIHVIAIIKLKHLKLNIRATFISKDMFLDEAIVKKWTSVRDIYMVNKRKYNLALASGAPATEEPKWKWWSFMKWYSDFTKRKLNVAGQTNLEGVPHQLDSFNSTSSCTASLLHIPTVPETQPSQASTPLPQISSPYCSTPLTISSNPSSSQSSITSAETQQSSFQSYTPPPTHQLASRKKRKLDNERERQLNDIDFQINRLIKASDEEDDAYHLFLGWAGTYRKLSRYQQAVARKKINDSLFEAEFQTPKSPPA</sequence>
<reference evidence="2" key="1">
    <citation type="submission" date="2020-06" db="EMBL/GenBank/DDBJ databases">
        <title>Draft genome of Bugula neritina, a colonial animal packing powerful symbionts and potential medicines.</title>
        <authorList>
            <person name="Rayko M."/>
        </authorList>
    </citation>
    <scope>NUCLEOTIDE SEQUENCE [LARGE SCALE GENOMIC DNA]</scope>
    <source>
        <strain evidence="2">Kwan_BN1</strain>
    </source>
</reference>
<dbReference type="OrthoDB" id="6152242at2759"/>
<keyword evidence="3" id="KW-1185">Reference proteome</keyword>
<evidence type="ECO:0000256" key="1">
    <source>
        <dbReference type="SAM" id="MobiDB-lite"/>
    </source>
</evidence>
<dbReference type="Proteomes" id="UP000593567">
    <property type="component" value="Unassembled WGS sequence"/>
</dbReference>
<gene>
    <name evidence="2" type="ORF">EB796_008934</name>
</gene>